<organism evidence="1">
    <name type="scientific">marine metagenome</name>
    <dbReference type="NCBI Taxonomy" id="408172"/>
    <lineage>
        <taxon>unclassified sequences</taxon>
        <taxon>metagenomes</taxon>
        <taxon>ecological metagenomes</taxon>
    </lineage>
</organism>
<dbReference type="EMBL" id="UINC01001897">
    <property type="protein sequence ID" value="SUZ90469.1"/>
    <property type="molecule type" value="Genomic_DNA"/>
</dbReference>
<dbReference type="AlphaFoldDB" id="A0A381RHU6"/>
<proteinExistence type="predicted"/>
<protein>
    <recommendedName>
        <fullName evidence="2">DUF493 domain-containing protein</fullName>
    </recommendedName>
</protein>
<evidence type="ECO:0008006" key="2">
    <source>
        <dbReference type="Google" id="ProtNLM"/>
    </source>
</evidence>
<dbReference type="InterPro" id="IPR027471">
    <property type="entry name" value="YbeD-like_sf"/>
</dbReference>
<name>A0A381RHU6_9ZZZZ</name>
<reference evidence="1" key="1">
    <citation type="submission" date="2018-05" db="EMBL/GenBank/DDBJ databases">
        <authorList>
            <person name="Lanie J.A."/>
            <person name="Ng W.-L."/>
            <person name="Kazmierczak K.M."/>
            <person name="Andrzejewski T.M."/>
            <person name="Davidsen T.M."/>
            <person name="Wayne K.J."/>
            <person name="Tettelin H."/>
            <person name="Glass J.I."/>
            <person name="Rusch D."/>
            <person name="Podicherti R."/>
            <person name="Tsui H.-C.T."/>
            <person name="Winkler M.E."/>
        </authorList>
    </citation>
    <scope>NUCLEOTIDE SEQUENCE</scope>
</reference>
<dbReference type="SUPFAM" id="SSF117991">
    <property type="entry name" value="YbeD/HP0495-like"/>
    <property type="match status" value="1"/>
</dbReference>
<dbReference type="Gene3D" id="3.30.70.260">
    <property type="match status" value="1"/>
</dbReference>
<sequence>MLNDNKDFYKRLEKQLTVSLDWPSIYKFKFILKSDSLNINNLINIFNDIDANISSNLSSSKNFTSITITAKMKSANEVIKKYKLASEIEGIISL</sequence>
<dbReference type="Pfam" id="PF04359">
    <property type="entry name" value="DUF493"/>
    <property type="match status" value="1"/>
</dbReference>
<gene>
    <name evidence="1" type="ORF">METZ01_LOCUS43323</name>
</gene>
<accession>A0A381RHU6</accession>
<dbReference type="InterPro" id="IPR007454">
    <property type="entry name" value="UPF0250_YbeD-like"/>
</dbReference>
<evidence type="ECO:0000313" key="1">
    <source>
        <dbReference type="EMBL" id="SUZ90469.1"/>
    </source>
</evidence>